<reference evidence="1 2" key="1">
    <citation type="submission" date="2023-07" db="EMBL/GenBank/DDBJ databases">
        <title>Sequencing the genomes of 1000 actinobacteria strains.</title>
        <authorList>
            <person name="Klenk H.-P."/>
        </authorList>
    </citation>
    <scope>NUCLEOTIDE SEQUENCE [LARGE SCALE GENOMIC DNA]</scope>
    <source>
        <strain evidence="1 2">GD13</strain>
    </source>
</reference>
<protein>
    <submittedName>
        <fullName evidence="1">Uncharacterized protein</fullName>
    </submittedName>
</protein>
<keyword evidence="2" id="KW-1185">Reference proteome</keyword>
<accession>A0ABT9NQ70</accession>
<dbReference type="EMBL" id="JAUSQM010000001">
    <property type="protein sequence ID" value="MDP9822513.1"/>
    <property type="molecule type" value="Genomic_DNA"/>
</dbReference>
<name>A0ABT9NQ70_9ACTN</name>
<evidence type="ECO:0000313" key="1">
    <source>
        <dbReference type="EMBL" id="MDP9822513.1"/>
    </source>
</evidence>
<gene>
    <name evidence="1" type="ORF">J2S59_002322</name>
</gene>
<sequence length="65" mass="7488">MTATRFRSTAGRAGGQLLGWIDHWVAPAQERARRNAMVASTDLLHRRREREEVEEFLRVALRRAG</sequence>
<dbReference type="RefSeq" id="WP_181641926.1">
    <property type="nucleotide sequence ID" value="NZ_CCXJ01000287.1"/>
</dbReference>
<proteinExistence type="predicted"/>
<evidence type="ECO:0000313" key="2">
    <source>
        <dbReference type="Proteomes" id="UP001240447"/>
    </source>
</evidence>
<organism evidence="1 2">
    <name type="scientific">Nocardioides massiliensis</name>
    <dbReference type="NCBI Taxonomy" id="1325935"/>
    <lineage>
        <taxon>Bacteria</taxon>
        <taxon>Bacillati</taxon>
        <taxon>Actinomycetota</taxon>
        <taxon>Actinomycetes</taxon>
        <taxon>Propionibacteriales</taxon>
        <taxon>Nocardioidaceae</taxon>
        <taxon>Nocardioides</taxon>
    </lineage>
</organism>
<comment type="caution">
    <text evidence="1">The sequence shown here is derived from an EMBL/GenBank/DDBJ whole genome shotgun (WGS) entry which is preliminary data.</text>
</comment>
<dbReference type="Proteomes" id="UP001240447">
    <property type="component" value="Unassembled WGS sequence"/>
</dbReference>